<evidence type="ECO:0000259" key="3">
    <source>
        <dbReference type="Pfam" id="PF03703"/>
    </source>
</evidence>
<dbReference type="PIRSF" id="PIRSF026631">
    <property type="entry name" value="UCP026631"/>
    <property type="match status" value="1"/>
</dbReference>
<name>A0AAW5HQQ6_9CORY</name>
<keyword evidence="5" id="KW-1185">Reference proteome</keyword>
<feature type="compositionally biased region" description="Basic and acidic residues" evidence="1">
    <location>
        <begin position="468"/>
        <end position="477"/>
    </location>
</feature>
<keyword evidence="2" id="KW-0812">Transmembrane</keyword>
<sequence>MTAASEYRRVHRLTPLLRVWATLLALLTIAVFNFTMPLVNWLQDEGIGIMDVGVAVGVFVVGLLVVFIISQLWWAKIGFRVGEEDIELTRGVLTTKVRTARYDRIQAVDVIEPFAPRLFGLAAVRVEAAGGNNSAIEIAYLPRAEADELRAEILQAIAARPGAAASALTPTEQDADPANTLVPPIPIGRSLLAAAFQLSTIITVVSSAVPLFTDLSITAAVPILVGFVPQIWRTIDHSWRFNSVLDDATSGSNGAVINMTYGLANRRHQAVPLHRIHAVQLRQPLLWRMFGWWTVSVTVAGYGSERNKATGTSKLLPVGTLEQAMQVIDAIAPLSGEAMRDMSRAQLRSPRSARWVSPVDWRRQTVTLYPEVTVVTFGRLSQRYQMVENAHIQELSFKQGPLQRRLGLAHVRFDLVPGAVKMVARDVRAGEGRWLVDTLRTRTLPPVATEPELDAADESQLPPGLEDGDGRGVGKVH</sequence>
<dbReference type="Pfam" id="PF03703">
    <property type="entry name" value="bPH_2"/>
    <property type="match status" value="3"/>
</dbReference>
<dbReference type="PANTHER" id="PTHR34473">
    <property type="entry name" value="UPF0699 TRANSMEMBRANE PROTEIN YDBS"/>
    <property type="match status" value="1"/>
</dbReference>
<organism evidence="4 5">
    <name type="scientific">Corynebacterium lipophilum</name>
    <dbReference type="NCBI Taxonomy" id="2804918"/>
    <lineage>
        <taxon>Bacteria</taxon>
        <taxon>Bacillati</taxon>
        <taxon>Actinomycetota</taxon>
        <taxon>Actinomycetes</taxon>
        <taxon>Mycobacteriales</taxon>
        <taxon>Corynebacteriaceae</taxon>
        <taxon>Corynebacterium</taxon>
    </lineage>
</organism>
<dbReference type="InterPro" id="IPR005182">
    <property type="entry name" value="YdbS-like_PH"/>
</dbReference>
<evidence type="ECO:0000256" key="2">
    <source>
        <dbReference type="SAM" id="Phobius"/>
    </source>
</evidence>
<dbReference type="InterPro" id="IPR014529">
    <property type="entry name" value="UCP026631"/>
</dbReference>
<comment type="caution">
    <text evidence="4">The sequence shown here is derived from an EMBL/GenBank/DDBJ whole genome shotgun (WGS) entry which is preliminary data.</text>
</comment>
<dbReference type="Proteomes" id="UP001205920">
    <property type="component" value="Unassembled WGS sequence"/>
</dbReference>
<accession>A0AAW5HQQ6</accession>
<keyword evidence="2" id="KW-1133">Transmembrane helix</keyword>
<keyword evidence="2" id="KW-0472">Membrane</keyword>
<protein>
    <submittedName>
        <fullName evidence="4">PH domain-containing protein</fullName>
    </submittedName>
</protein>
<reference evidence="4 5" key="1">
    <citation type="submission" date="2021-01" db="EMBL/GenBank/DDBJ databases">
        <title>Identification and Characterization of Corynebacterium sp.</title>
        <authorList>
            <person name="Luo Q."/>
            <person name="Qu P."/>
            <person name="Chen Q."/>
        </authorList>
    </citation>
    <scope>NUCLEOTIDE SEQUENCE [LARGE SCALE GENOMIC DNA]</scope>
    <source>
        <strain evidence="4 5">MC-18</strain>
    </source>
</reference>
<feature type="transmembrane region" description="Helical" evidence="2">
    <location>
        <begin position="16"/>
        <end position="35"/>
    </location>
</feature>
<dbReference type="RefSeq" id="WP_252930961.1">
    <property type="nucleotide sequence ID" value="NZ_JAEUWV010000002.1"/>
</dbReference>
<feature type="domain" description="YdbS-like PH" evidence="3">
    <location>
        <begin position="256"/>
        <end position="311"/>
    </location>
</feature>
<proteinExistence type="predicted"/>
<dbReference type="PANTHER" id="PTHR34473:SF2">
    <property type="entry name" value="UPF0699 TRANSMEMBRANE PROTEIN YDBT"/>
    <property type="match status" value="1"/>
</dbReference>
<evidence type="ECO:0000313" key="4">
    <source>
        <dbReference type="EMBL" id="MCO6393813.1"/>
    </source>
</evidence>
<feature type="domain" description="YdbS-like PH" evidence="3">
    <location>
        <begin position="74"/>
        <end position="153"/>
    </location>
</feature>
<evidence type="ECO:0000256" key="1">
    <source>
        <dbReference type="SAM" id="MobiDB-lite"/>
    </source>
</evidence>
<dbReference type="EMBL" id="JAEUWV010000002">
    <property type="protein sequence ID" value="MCO6393813.1"/>
    <property type="molecule type" value="Genomic_DNA"/>
</dbReference>
<feature type="domain" description="YdbS-like PH" evidence="3">
    <location>
        <begin position="374"/>
        <end position="427"/>
    </location>
</feature>
<feature type="transmembrane region" description="Helical" evidence="2">
    <location>
        <begin position="47"/>
        <end position="70"/>
    </location>
</feature>
<evidence type="ECO:0000313" key="5">
    <source>
        <dbReference type="Proteomes" id="UP001205920"/>
    </source>
</evidence>
<dbReference type="AlphaFoldDB" id="A0AAW5HQQ6"/>
<gene>
    <name evidence="4" type="ORF">JMN37_02260</name>
</gene>
<feature type="region of interest" description="Disordered" evidence="1">
    <location>
        <begin position="445"/>
        <end position="477"/>
    </location>
</feature>